<dbReference type="PANTHER" id="PTHR32347">
    <property type="entry name" value="EFFLUX SYSTEM COMPONENT YKNX-RELATED"/>
    <property type="match status" value="1"/>
</dbReference>
<proteinExistence type="inferred from homology"/>
<evidence type="ECO:0000313" key="8">
    <source>
        <dbReference type="EMBL" id="QDU83346.1"/>
    </source>
</evidence>
<keyword evidence="3" id="KW-0732">Signal</keyword>
<keyword evidence="9" id="KW-1185">Reference proteome</keyword>
<dbReference type="SUPFAM" id="SSF111369">
    <property type="entry name" value="HlyD-like secretion proteins"/>
    <property type="match status" value="1"/>
</dbReference>
<evidence type="ECO:0000256" key="1">
    <source>
        <dbReference type="ARBA" id="ARBA00004418"/>
    </source>
</evidence>
<gene>
    <name evidence="8" type="ORF">Pla163_04450</name>
</gene>
<name>A0A518CVU4_9BACT</name>
<evidence type="ECO:0000313" key="9">
    <source>
        <dbReference type="Proteomes" id="UP000319342"/>
    </source>
</evidence>
<evidence type="ECO:0000256" key="4">
    <source>
        <dbReference type="ARBA" id="ARBA00022764"/>
    </source>
</evidence>
<evidence type="ECO:0000256" key="5">
    <source>
        <dbReference type="ARBA" id="ARBA00023054"/>
    </source>
</evidence>
<keyword evidence="4" id="KW-0574">Periplasm</keyword>
<dbReference type="Pfam" id="PF25954">
    <property type="entry name" value="Beta-barrel_RND_2"/>
    <property type="match status" value="1"/>
</dbReference>
<comment type="subcellular location">
    <subcellularLocation>
        <location evidence="1">Periplasm</location>
    </subcellularLocation>
</comment>
<dbReference type="Proteomes" id="UP000319342">
    <property type="component" value="Chromosome"/>
</dbReference>
<evidence type="ECO:0000256" key="6">
    <source>
        <dbReference type="SAM" id="Coils"/>
    </source>
</evidence>
<protein>
    <submittedName>
        <fullName evidence="8">Putative efflux pump membrane fusion protein</fullName>
    </submittedName>
</protein>
<sequence>MSGSKNVDLSALARATEEVERPRRSWTRIALPLAIVAVFLFLLRDAIVEIVVPRIEVEIVRPTRIEGEGVGGADAIAADTVAVQAAGWVEPDPFPVLVPALAGGTVAELLVQESDPVTAGDTVARLVDDDARIVRDRAAAALATAEAAGAANRARATIANERFDAALEVTEAEAAARARQAGLEAEVELRGAAVAEGEARVELAESEVIVQRELDEAGASGPRQVEIAEAELVVARAVLQRLRADATATGAKEREAAAQLERATRELDLRFADRLERDVAIAELERTLALVEEARAELAAAELALARTTVVASTSGVVLERLVGAGSQLAPGEAICSVWRPDSLRVRVDVPLGDMEKLFVGQRAAVTSDSRPGRPYAGEVVRIVQLADIQKVTLEAQVQVLDADELLRPDMLSQVKFYGARATASDSEQGSRRSSGGVRIALPARVVEDGAVWVFDPVERVARRVEVETGPAYGEPRMVEILAGLDLTDKVIDTGRAQVAAAGGPQEPVPVIVREEELSNSGGRQ</sequence>
<dbReference type="InterPro" id="IPR058792">
    <property type="entry name" value="Beta-barrel_RND_2"/>
</dbReference>
<organism evidence="8 9">
    <name type="scientific">Rohdeia mirabilis</name>
    <dbReference type="NCBI Taxonomy" id="2528008"/>
    <lineage>
        <taxon>Bacteria</taxon>
        <taxon>Pseudomonadati</taxon>
        <taxon>Planctomycetota</taxon>
        <taxon>Planctomycetia</taxon>
        <taxon>Planctomycetia incertae sedis</taxon>
        <taxon>Rohdeia</taxon>
    </lineage>
</organism>
<feature type="domain" description="CusB-like beta-barrel" evidence="7">
    <location>
        <begin position="346"/>
        <end position="419"/>
    </location>
</feature>
<dbReference type="PANTHER" id="PTHR32347:SF29">
    <property type="entry name" value="UPF0194 MEMBRANE PROTEIN YBHG"/>
    <property type="match status" value="1"/>
</dbReference>
<dbReference type="InterPro" id="IPR050465">
    <property type="entry name" value="UPF0194_transport"/>
</dbReference>
<accession>A0A518CVU4</accession>
<dbReference type="EMBL" id="CP036290">
    <property type="protein sequence ID" value="QDU83346.1"/>
    <property type="molecule type" value="Genomic_DNA"/>
</dbReference>
<dbReference type="AlphaFoldDB" id="A0A518CVU4"/>
<dbReference type="Gene3D" id="2.40.50.100">
    <property type="match status" value="1"/>
</dbReference>
<evidence type="ECO:0000256" key="2">
    <source>
        <dbReference type="ARBA" id="ARBA00010602"/>
    </source>
</evidence>
<comment type="similarity">
    <text evidence="2">Belongs to the UPF0194 family.</text>
</comment>
<dbReference type="RefSeq" id="WP_419186221.1">
    <property type="nucleotide sequence ID" value="NZ_CP036290.1"/>
</dbReference>
<keyword evidence="5 6" id="KW-0175">Coiled coil</keyword>
<evidence type="ECO:0000256" key="3">
    <source>
        <dbReference type="ARBA" id="ARBA00022729"/>
    </source>
</evidence>
<dbReference type="Gene3D" id="2.40.30.170">
    <property type="match status" value="1"/>
</dbReference>
<evidence type="ECO:0000259" key="7">
    <source>
        <dbReference type="Pfam" id="PF25954"/>
    </source>
</evidence>
<dbReference type="GO" id="GO:0042597">
    <property type="term" value="C:periplasmic space"/>
    <property type="evidence" value="ECO:0007669"/>
    <property type="project" value="UniProtKB-SubCell"/>
</dbReference>
<feature type="coiled-coil region" evidence="6">
    <location>
        <begin position="277"/>
        <end position="311"/>
    </location>
</feature>
<reference evidence="8 9" key="1">
    <citation type="submission" date="2019-02" db="EMBL/GenBank/DDBJ databases">
        <title>Deep-cultivation of Planctomycetes and their phenomic and genomic characterization uncovers novel biology.</title>
        <authorList>
            <person name="Wiegand S."/>
            <person name="Jogler M."/>
            <person name="Boedeker C."/>
            <person name="Pinto D."/>
            <person name="Vollmers J."/>
            <person name="Rivas-Marin E."/>
            <person name="Kohn T."/>
            <person name="Peeters S.H."/>
            <person name="Heuer A."/>
            <person name="Rast P."/>
            <person name="Oberbeckmann S."/>
            <person name="Bunk B."/>
            <person name="Jeske O."/>
            <person name="Meyerdierks A."/>
            <person name="Storesund J.E."/>
            <person name="Kallscheuer N."/>
            <person name="Luecker S."/>
            <person name="Lage O.M."/>
            <person name="Pohl T."/>
            <person name="Merkel B.J."/>
            <person name="Hornburger P."/>
            <person name="Mueller R.-W."/>
            <person name="Bruemmer F."/>
            <person name="Labrenz M."/>
            <person name="Spormann A.M."/>
            <person name="Op den Camp H."/>
            <person name="Overmann J."/>
            <person name="Amann R."/>
            <person name="Jetten M.S.M."/>
            <person name="Mascher T."/>
            <person name="Medema M.H."/>
            <person name="Devos D.P."/>
            <person name="Kaster A.-K."/>
            <person name="Ovreas L."/>
            <person name="Rohde M."/>
            <person name="Galperin M.Y."/>
            <person name="Jogler C."/>
        </authorList>
    </citation>
    <scope>NUCLEOTIDE SEQUENCE [LARGE SCALE GENOMIC DNA]</scope>
    <source>
        <strain evidence="8 9">Pla163</strain>
    </source>
</reference>